<keyword evidence="6" id="KW-1133">Transmembrane helix</keyword>
<organism evidence="7 8">
    <name type="scientific">Protopolystoma xenopodis</name>
    <dbReference type="NCBI Taxonomy" id="117903"/>
    <lineage>
        <taxon>Eukaryota</taxon>
        <taxon>Metazoa</taxon>
        <taxon>Spiralia</taxon>
        <taxon>Lophotrochozoa</taxon>
        <taxon>Platyhelminthes</taxon>
        <taxon>Monogenea</taxon>
        <taxon>Polyopisthocotylea</taxon>
        <taxon>Polystomatidea</taxon>
        <taxon>Polystomatidae</taxon>
        <taxon>Protopolystoma</taxon>
    </lineage>
</organism>
<dbReference type="EMBL" id="CAAALY010267323">
    <property type="protein sequence ID" value="VEL40984.1"/>
    <property type="molecule type" value="Genomic_DNA"/>
</dbReference>
<dbReference type="InterPro" id="IPR048254">
    <property type="entry name" value="CDP_ALCOHOL_P_TRANSF_CS"/>
</dbReference>
<feature type="transmembrane region" description="Helical" evidence="6">
    <location>
        <begin position="185"/>
        <end position="204"/>
    </location>
</feature>
<dbReference type="OrthoDB" id="196717at2759"/>
<comment type="caution">
    <text evidence="7">The sequence shown here is derived from an EMBL/GenBank/DDBJ whole genome shotgun (WGS) entry which is preliminary data.</text>
</comment>
<reference evidence="7" key="1">
    <citation type="submission" date="2018-11" db="EMBL/GenBank/DDBJ databases">
        <authorList>
            <consortium name="Pathogen Informatics"/>
        </authorList>
    </citation>
    <scope>NUCLEOTIDE SEQUENCE</scope>
</reference>
<proteinExistence type="inferred from homology"/>
<gene>
    <name evidence="7" type="ORF">PXEA_LOCUS34424</name>
</gene>
<keyword evidence="8" id="KW-1185">Reference proteome</keyword>
<dbReference type="AlphaFoldDB" id="A0A448XNJ1"/>
<dbReference type="PANTHER" id="PTHR10414:SF37">
    <property type="entry name" value="BB IN A BOXCAR, ISOFORM C"/>
    <property type="match status" value="1"/>
</dbReference>
<dbReference type="InterPro" id="IPR014472">
    <property type="entry name" value="CHOPT"/>
</dbReference>
<comment type="subcellular location">
    <subcellularLocation>
        <location evidence="1">Membrane</location>
    </subcellularLocation>
</comment>
<keyword evidence="4 6" id="KW-0472">Membrane</keyword>
<evidence type="ECO:0000256" key="5">
    <source>
        <dbReference type="RuleBase" id="RU003750"/>
    </source>
</evidence>
<dbReference type="Proteomes" id="UP000784294">
    <property type="component" value="Unassembled WGS sequence"/>
</dbReference>
<dbReference type="Gene3D" id="1.20.120.1760">
    <property type="match status" value="1"/>
</dbReference>
<dbReference type="Pfam" id="PF01066">
    <property type="entry name" value="CDP-OH_P_transf"/>
    <property type="match status" value="1"/>
</dbReference>
<comment type="similarity">
    <text evidence="2 5">Belongs to the CDP-alcohol phosphatidyltransferase class-I family.</text>
</comment>
<feature type="transmembrane region" description="Helical" evidence="6">
    <location>
        <begin position="216"/>
        <end position="237"/>
    </location>
</feature>
<evidence type="ECO:0000256" key="2">
    <source>
        <dbReference type="ARBA" id="ARBA00010441"/>
    </source>
</evidence>
<dbReference type="GO" id="GO:0005794">
    <property type="term" value="C:Golgi apparatus"/>
    <property type="evidence" value="ECO:0007669"/>
    <property type="project" value="TreeGrafter"/>
</dbReference>
<evidence type="ECO:0000256" key="1">
    <source>
        <dbReference type="ARBA" id="ARBA00004370"/>
    </source>
</evidence>
<dbReference type="GO" id="GO:0005789">
    <property type="term" value="C:endoplasmic reticulum membrane"/>
    <property type="evidence" value="ECO:0007669"/>
    <property type="project" value="TreeGrafter"/>
</dbReference>
<keyword evidence="3 5" id="KW-0808">Transferase</keyword>
<evidence type="ECO:0000256" key="3">
    <source>
        <dbReference type="ARBA" id="ARBA00022679"/>
    </source>
</evidence>
<dbReference type="GO" id="GO:0004142">
    <property type="term" value="F:diacylglycerol cholinephosphotransferase activity"/>
    <property type="evidence" value="ECO:0007669"/>
    <property type="project" value="TreeGrafter"/>
</dbReference>
<dbReference type="InterPro" id="IPR043130">
    <property type="entry name" value="CDP-OH_PTrfase_TM_dom"/>
</dbReference>
<evidence type="ECO:0000256" key="6">
    <source>
        <dbReference type="SAM" id="Phobius"/>
    </source>
</evidence>
<name>A0A448XNJ1_9PLAT</name>
<evidence type="ECO:0000313" key="7">
    <source>
        <dbReference type="EMBL" id="VEL40984.1"/>
    </source>
</evidence>
<accession>A0A448XNJ1</accession>
<feature type="transmembrane region" description="Helical" evidence="6">
    <location>
        <begin position="55"/>
        <end position="74"/>
    </location>
</feature>
<keyword evidence="6" id="KW-0812">Transmembrane</keyword>
<evidence type="ECO:0000313" key="8">
    <source>
        <dbReference type="Proteomes" id="UP000784294"/>
    </source>
</evidence>
<dbReference type="GO" id="GO:0004307">
    <property type="term" value="F:ethanolaminephosphotransferase activity"/>
    <property type="evidence" value="ECO:0007669"/>
    <property type="project" value="TreeGrafter"/>
</dbReference>
<dbReference type="PROSITE" id="PS00379">
    <property type="entry name" value="CDP_ALCOHOL_P_TRANSF"/>
    <property type="match status" value="1"/>
</dbReference>
<protein>
    <submittedName>
        <fullName evidence="7">Uncharacterized protein</fullName>
    </submittedName>
</protein>
<dbReference type="GO" id="GO:0006646">
    <property type="term" value="P:phosphatidylethanolamine biosynthetic process"/>
    <property type="evidence" value="ECO:0007669"/>
    <property type="project" value="TreeGrafter"/>
</dbReference>
<dbReference type="PANTHER" id="PTHR10414">
    <property type="entry name" value="ETHANOLAMINEPHOSPHOTRANSFERASE"/>
    <property type="match status" value="1"/>
</dbReference>
<sequence>MRDNSPCSPLRLDQLKRLCEHKYSCSGVSLSEPILQKFWNTIVVYIPSCLAPNTLTLVGLITNILGTVALVICSQDAKSEVPSLALIFAAVNVFVYQTLDALDGKHARRTNSSSPLGELFDHGCDSISMLFVPISAFIAFGMGEYPILMFIEFFCLVSLFYIAHWQAYVTGSLHFGIIDVTEGEIICIIIFILTSIMGVSTWGVSLPIISMNFRVLQFLIVICFWAANFISFSNTVLEGGTGKYGTTVAVSLMFSINI</sequence>
<dbReference type="InterPro" id="IPR000462">
    <property type="entry name" value="CDP-OH_P_trans"/>
</dbReference>
<feature type="transmembrane region" description="Helical" evidence="6">
    <location>
        <begin position="81"/>
        <end position="99"/>
    </location>
</feature>
<evidence type="ECO:0000256" key="4">
    <source>
        <dbReference type="ARBA" id="ARBA00023136"/>
    </source>
</evidence>
<feature type="transmembrane region" description="Helical" evidence="6">
    <location>
        <begin position="119"/>
        <end position="140"/>
    </location>
</feature>